<dbReference type="PANTHER" id="PTHR43236:SF1">
    <property type="entry name" value="BLL7220 PROTEIN"/>
    <property type="match status" value="1"/>
</dbReference>
<reference evidence="2 3" key="1">
    <citation type="submission" date="2018-07" db="EMBL/GenBank/DDBJ databases">
        <title>New species, Clostridium PI-S10-A1B.</title>
        <authorList>
            <person name="Krishna G."/>
            <person name="Summeta K."/>
            <person name="Shikha S."/>
            <person name="Prabhu P.B."/>
            <person name="Suresh K."/>
        </authorList>
    </citation>
    <scope>NUCLEOTIDE SEQUENCE [LARGE SCALE GENOMIC DNA]</scope>
    <source>
        <strain evidence="2 3">PI-S10-A1B</strain>
    </source>
</reference>
<dbReference type="InterPro" id="IPR052345">
    <property type="entry name" value="Rad_response_metalloprotease"/>
</dbReference>
<evidence type="ECO:0000313" key="2">
    <source>
        <dbReference type="EMBL" id="RFZ80027.1"/>
    </source>
</evidence>
<gene>
    <name evidence="2" type="ORF">DS742_06095</name>
</gene>
<dbReference type="RefSeq" id="WP_110437429.1">
    <property type="nucleotide sequence ID" value="NZ_QOHO01000016.1"/>
</dbReference>
<proteinExistence type="predicted"/>
<dbReference type="InterPro" id="IPR010359">
    <property type="entry name" value="IrrE_HExxH"/>
</dbReference>
<evidence type="ECO:0000313" key="3">
    <source>
        <dbReference type="Proteomes" id="UP000260680"/>
    </source>
</evidence>
<sequence length="184" mass="21605">MKTAEHIIETVDKLVRKYHTRDPYELCQLLGIKIHYYDLQKKLKGFFYYQSRQKNIVIDHNVNGILERILVAHELGHAVLHTKIAMMHGFQEMEVFDDRSIEENEANFFAAELLLEDGEVLECLSEHTFFETAKMLYVPAALLDYKFSLLHEKGELVNSMYIRKADFLKEDLHAYDNDISYGDI</sequence>
<dbReference type="Proteomes" id="UP000260680">
    <property type="component" value="Unassembled WGS sequence"/>
</dbReference>
<dbReference type="PANTHER" id="PTHR43236">
    <property type="entry name" value="ANTITOXIN HIGA1"/>
    <property type="match status" value="1"/>
</dbReference>
<dbReference type="OrthoDB" id="9816277at2"/>
<evidence type="ECO:0000259" key="1">
    <source>
        <dbReference type="Pfam" id="PF06114"/>
    </source>
</evidence>
<dbReference type="EMBL" id="QOHO01000016">
    <property type="protein sequence ID" value="RFZ80027.1"/>
    <property type="molecule type" value="Genomic_DNA"/>
</dbReference>
<name>A0A3E2NGA8_9FIRM</name>
<dbReference type="Pfam" id="PF06114">
    <property type="entry name" value="Peptidase_M78"/>
    <property type="match status" value="1"/>
</dbReference>
<accession>A0A3E2NGA8</accession>
<dbReference type="AlphaFoldDB" id="A0A3E2NGA8"/>
<protein>
    <submittedName>
        <fullName evidence="2">ImmA/IrrE family metallo-endopeptidase</fullName>
    </submittedName>
</protein>
<comment type="caution">
    <text evidence="2">The sequence shown here is derived from an EMBL/GenBank/DDBJ whole genome shotgun (WGS) entry which is preliminary data.</text>
</comment>
<organism evidence="2 3">
    <name type="scientific">Lacrimispora amygdalina</name>
    <dbReference type="NCBI Taxonomy" id="253257"/>
    <lineage>
        <taxon>Bacteria</taxon>
        <taxon>Bacillati</taxon>
        <taxon>Bacillota</taxon>
        <taxon>Clostridia</taxon>
        <taxon>Lachnospirales</taxon>
        <taxon>Lachnospiraceae</taxon>
        <taxon>Lacrimispora</taxon>
    </lineage>
</organism>
<feature type="domain" description="IrrE N-terminal-like" evidence="1">
    <location>
        <begin position="27"/>
        <end position="127"/>
    </location>
</feature>
<dbReference type="Gene3D" id="1.10.10.2910">
    <property type="match status" value="1"/>
</dbReference>